<dbReference type="GeneID" id="37637949"/>
<accession>A0A346PD84</accession>
<name>A0A346PD84_9EURY</name>
<gene>
    <name evidence="1" type="ORF">AArc1_1138</name>
</gene>
<dbReference type="AlphaFoldDB" id="A0A346PD84"/>
<reference evidence="2" key="1">
    <citation type="submission" date="2017-10" db="EMBL/GenBank/DDBJ databases">
        <title>Phenotypic and genomic properties of facultatively anaerobic sulfur-reducing natronoarchaea from hypersaline soda lakes.</title>
        <authorList>
            <person name="Sorokin D.Y."/>
            <person name="Kublanov I.V."/>
            <person name="Roman P."/>
            <person name="Sinninghe Damste J.S."/>
            <person name="Golyshin P.N."/>
            <person name="Rojo D."/>
            <person name="Ciordia S."/>
            <person name="Mena Md.C."/>
            <person name="Ferrer M."/>
            <person name="Messina E."/>
            <person name="Smedile F."/>
            <person name="La Spada G."/>
            <person name="La Cono V."/>
            <person name="Yakimov M.M."/>
        </authorList>
    </citation>
    <scope>NUCLEOTIDE SEQUENCE [LARGE SCALE GENOMIC DNA]</scope>
    <source>
        <strain evidence="2">AArc1</strain>
    </source>
</reference>
<organism evidence="1 2">
    <name type="scientific">Natrarchaeobaculum sulfurireducens</name>
    <dbReference type="NCBI Taxonomy" id="2044521"/>
    <lineage>
        <taxon>Archaea</taxon>
        <taxon>Methanobacteriati</taxon>
        <taxon>Methanobacteriota</taxon>
        <taxon>Stenosarchaea group</taxon>
        <taxon>Halobacteria</taxon>
        <taxon>Halobacteriales</taxon>
        <taxon>Natrialbaceae</taxon>
        <taxon>Natrarchaeobaculum</taxon>
    </lineage>
</organism>
<dbReference type="EMBL" id="CP024047">
    <property type="protein sequence ID" value="AXR77479.1"/>
    <property type="molecule type" value="Genomic_DNA"/>
</dbReference>
<sequence>MAETRQASLTKTLDIDRLREVGAKIAGLPEREEFKDKIEDDLWQTFTGKQNPGNSVAYESLSEKSKSVIGYVEGEDDEQFIPWWLVSFEWKASSRGEEITLDRGDDFDDELSKLENFDPKATEIHKPSFRNPYNRQTILDILEGFKYLFKSLDERIAIESNSTDLSLPSNIFEIEEDSISTTSSFESWFNSLIGVCPPVNSELTALLMVNTGVQREAVEDVVPSELLEKMDELEISNGRIFEREYQKPLEEILGLRQVFDLVVPGTEKFDELGGLEGLFYENWAKNYSGNQEIDQWISQADDWNPDSLDEGQEPIFGSIAFSAPLRLKRRKPIFATLGLYSPNSDKSGYYSRLKRREVADVMEANGYLKE</sequence>
<dbReference type="KEGG" id="nan:AArc1_1138"/>
<dbReference type="RefSeq" id="WP_117363653.1">
    <property type="nucleotide sequence ID" value="NZ_CP024047.1"/>
</dbReference>
<evidence type="ECO:0000313" key="1">
    <source>
        <dbReference type="EMBL" id="AXR77479.1"/>
    </source>
</evidence>
<evidence type="ECO:0000313" key="2">
    <source>
        <dbReference type="Proteomes" id="UP000258707"/>
    </source>
</evidence>
<proteinExistence type="predicted"/>
<protein>
    <submittedName>
        <fullName evidence="1">Uncharacterized protein</fullName>
    </submittedName>
</protein>
<dbReference type="Proteomes" id="UP000258707">
    <property type="component" value="Chromosome"/>
</dbReference>